<dbReference type="PANTHER" id="PTHR10438">
    <property type="entry name" value="THIOREDOXIN"/>
    <property type="match status" value="1"/>
</dbReference>
<dbReference type="Proteomes" id="UP001497457">
    <property type="component" value="Chromosome 21rd"/>
</dbReference>
<proteinExistence type="predicted"/>
<dbReference type="SUPFAM" id="SSF52833">
    <property type="entry name" value="Thioredoxin-like"/>
    <property type="match status" value="1"/>
</dbReference>
<dbReference type="Gene3D" id="3.40.30.10">
    <property type="entry name" value="Glutaredoxin"/>
    <property type="match status" value="1"/>
</dbReference>
<dbReference type="EMBL" id="CAXIPR030004881">
    <property type="protein sequence ID" value="CAM0151878.1"/>
    <property type="molecule type" value="Genomic_DNA"/>
</dbReference>
<name>A0ABC9HC10_9POAL</name>
<gene>
    <name evidence="5" type="ORF">URODEC1_LOCUS124407</name>
    <name evidence="6" type="ORF">URODEC1_LOCUS124762</name>
    <name evidence="7" type="ORF">URODEC1_LOCUS125848</name>
    <name evidence="2" type="ORF">URODEC1_LOCUS56107</name>
    <name evidence="3" type="ORF">URODEC1_LOCUS57643</name>
    <name evidence="4" type="ORF">URODEC1_LOCUS59277</name>
</gene>
<dbReference type="Proteomes" id="UP001497457">
    <property type="component" value="Chromosome 23rd"/>
</dbReference>
<accession>A0ABC9HC10</accession>
<feature type="domain" description="Thioredoxin" evidence="1">
    <location>
        <begin position="13"/>
        <end position="109"/>
    </location>
</feature>
<dbReference type="CDD" id="cd02947">
    <property type="entry name" value="TRX_family"/>
    <property type="match status" value="1"/>
</dbReference>
<dbReference type="EMBL" id="CAXIPR030007047">
    <property type="protein sequence ID" value="CAM0153089.1"/>
    <property type="molecule type" value="Genomic_DNA"/>
</dbReference>
<dbReference type="EMBL" id="OZ075133">
    <property type="protein sequence ID" value="CAL4988515.1"/>
    <property type="molecule type" value="Genomic_DNA"/>
</dbReference>
<dbReference type="InterPro" id="IPR036249">
    <property type="entry name" value="Thioredoxin-like_sf"/>
</dbReference>
<dbReference type="InterPro" id="IPR013766">
    <property type="entry name" value="Thioredoxin_domain"/>
</dbReference>
<dbReference type="Proteomes" id="UP001497457">
    <property type="component" value="Unassembled WGS sequence"/>
</dbReference>
<evidence type="ECO:0000259" key="1">
    <source>
        <dbReference type="Pfam" id="PF00085"/>
    </source>
</evidence>
<evidence type="ECO:0000313" key="6">
    <source>
        <dbReference type="EMBL" id="CAM0151878.1"/>
    </source>
</evidence>
<dbReference type="PANTHER" id="PTHR10438:SF442">
    <property type="entry name" value="THIOREDOXIN H-TYPE 2"/>
    <property type="match status" value="1"/>
</dbReference>
<dbReference type="AlphaFoldDB" id="A0ABC9HC10"/>
<evidence type="ECO:0000313" key="4">
    <source>
        <dbReference type="EMBL" id="CAL4988515.1"/>
    </source>
</evidence>
<dbReference type="InterPro" id="IPR050620">
    <property type="entry name" value="Thioredoxin_H-type-like"/>
</dbReference>
<reference evidence="6 8" key="1">
    <citation type="submission" date="2024-10" db="EMBL/GenBank/DDBJ databases">
        <authorList>
            <person name="Ryan C."/>
        </authorList>
    </citation>
    <scope>NUCLEOTIDE SEQUENCE [LARGE SCALE GENOMIC DNA]</scope>
</reference>
<dbReference type="EMBL" id="CAXIPR030004535">
    <property type="protein sequence ID" value="CAM0151470.1"/>
    <property type="molecule type" value="Genomic_DNA"/>
</dbReference>
<evidence type="ECO:0000313" key="8">
    <source>
        <dbReference type="Proteomes" id="UP001497457"/>
    </source>
</evidence>
<dbReference type="Proteomes" id="UP001497457">
    <property type="component" value="Chromosome 22rd"/>
</dbReference>
<evidence type="ECO:0000313" key="7">
    <source>
        <dbReference type="EMBL" id="CAM0153089.1"/>
    </source>
</evidence>
<organism evidence="6 8">
    <name type="scientific">Urochloa decumbens</name>
    <dbReference type="NCBI Taxonomy" id="240449"/>
    <lineage>
        <taxon>Eukaryota</taxon>
        <taxon>Viridiplantae</taxon>
        <taxon>Streptophyta</taxon>
        <taxon>Embryophyta</taxon>
        <taxon>Tracheophyta</taxon>
        <taxon>Spermatophyta</taxon>
        <taxon>Magnoliopsida</taxon>
        <taxon>Liliopsida</taxon>
        <taxon>Poales</taxon>
        <taxon>Poaceae</taxon>
        <taxon>PACMAD clade</taxon>
        <taxon>Panicoideae</taxon>
        <taxon>Panicodae</taxon>
        <taxon>Paniceae</taxon>
        <taxon>Melinidinae</taxon>
        <taxon>Urochloa</taxon>
    </lineage>
</organism>
<dbReference type="Pfam" id="PF00085">
    <property type="entry name" value="Thioredoxin"/>
    <property type="match status" value="1"/>
</dbReference>
<keyword evidence="8" id="KW-1185">Reference proteome</keyword>
<dbReference type="EMBL" id="OZ075132">
    <property type="protein sequence ID" value="CAL4984782.1"/>
    <property type="molecule type" value="Genomic_DNA"/>
</dbReference>
<evidence type="ECO:0000313" key="2">
    <source>
        <dbReference type="EMBL" id="CAL4981387.1"/>
    </source>
</evidence>
<sequence>MAQGNVVRTFQTKDHHFDTFKNNAPNKLLVCQFSSNDSMFKDLCVSMKTTFEEVAANANFKDKAAFCELNVNGFKELAKESGVEAYPTFVVLKGDKPMGKVGSMDEELNNLRDMIVAALKN</sequence>
<evidence type="ECO:0000313" key="5">
    <source>
        <dbReference type="EMBL" id="CAM0151470.1"/>
    </source>
</evidence>
<dbReference type="EMBL" id="OZ075131">
    <property type="protein sequence ID" value="CAL4981387.1"/>
    <property type="molecule type" value="Genomic_DNA"/>
</dbReference>
<protein>
    <recommendedName>
        <fullName evidence="1">Thioredoxin domain-containing protein</fullName>
    </recommendedName>
</protein>
<evidence type="ECO:0000313" key="3">
    <source>
        <dbReference type="EMBL" id="CAL4984782.1"/>
    </source>
</evidence>